<sequence>MEPVATIVPLPDMRRGTEATVPMPPGFVSWTLAPCMSSPVSLLSRALAIRSLNASRKPRKLRRPASLMTGTISVRLPRRSTSTAMPRLTWPASTRTGLPSSSFSYVWAMTGICSVAARAMA</sequence>
<gene>
    <name evidence="1" type="ORF">UFOPK3564_02253</name>
</gene>
<accession>A0A6J7IER2</accession>
<evidence type="ECO:0000313" key="1">
    <source>
        <dbReference type="EMBL" id="CAB4928747.1"/>
    </source>
</evidence>
<reference evidence="1" key="1">
    <citation type="submission" date="2020-05" db="EMBL/GenBank/DDBJ databases">
        <authorList>
            <person name="Chiriac C."/>
            <person name="Salcher M."/>
            <person name="Ghai R."/>
            <person name="Kavagutti S V."/>
        </authorList>
    </citation>
    <scope>NUCLEOTIDE SEQUENCE</scope>
</reference>
<protein>
    <submittedName>
        <fullName evidence="1">Unannotated protein</fullName>
    </submittedName>
</protein>
<dbReference type="EMBL" id="CAFBMK010000149">
    <property type="protein sequence ID" value="CAB4928747.1"/>
    <property type="molecule type" value="Genomic_DNA"/>
</dbReference>
<organism evidence="1">
    <name type="scientific">freshwater metagenome</name>
    <dbReference type="NCBI Taxonomy" id="449393"/>
    <lineage>
        <taxon>unclassified sequences</taxon>
        <taxon>metagenomes</taxon>
        <taxon>ecological metagenomes</taxon>
    </lineage>
</organism>
<name>A0A6J7IER2_9ZZZZ</name>
<proteinExistence type="predicted"/>
<dbReference type="AlphaFoldDB" id="A0A6J7IER2"/>